<evidence type="ECO:0000313" key="1">
    <source>
        <dbReference type="EMBL" id="GBM49936.1"/>
    </source>
</evidence>
<keyword evidence="2" id="KW-1185">Reference proteome</keyword>
<name>A0A4Y2GAX0_ARAVE</name>
<dbReference type="EMBL" id="BGPR01001277">
    <property type="protein sequence ID" value="GBM49936.1"/>
    <property type="molecule type" value="Genomic_DNA"/>
</dbReference>
<accession>A0A4Y2GAX0</accession>
<reference evidence="1 2" key="1">
    <citation type="journal article" date="2019" name="Sci. Rep.">
        <title>Orb-weaving spider Araneus ventricosus genome elucidates the spidroin gene catalogue.</title>
        <authorList>
            <person name="Kono N."/>
            <person name="Nakamura H."/>
            <person name="Ohtoshi R."/>
            <person name="Moran D.A.P."/>
            <person name="Shinohara A."/>
            <person name="Yoshida Y."/>
            <person name="Fujiwara M."/>
            <person name="Mori M."/>
            <person name="Tomita M."/>
            <person name="Arakawa K."/>
        </authorList>
    </citation>
    <scope>NUCLEOTIDE SEQUENCE [LARGE SCALE GENOMIC DNA]</scope>
</reference>
<feature type="non-terminal residue" evidence="1">
    <location>
        <position position="90"/>
    </location>
</feature>
<protein>
    <submittedName>
        <fullName evidence="1">Uncharacterized protein</fullName>
    </submittedName>
</protein>
<sequence>MPSTENRYLSDGISGNAVVKIKLEGIEVALCSKPGSNLPGGLQNDLSFCNNPGSNLPGGFQNDQSLCNNPGSNLLGGLQTDQSLCNKPGG</sequence>
<dbReference type="AlphaFoldDB" id="A0A4Y2GAX0"/>
<gene>
    <name evidence="1" type="ORF">AVEN_4821_1</name>
</gene>
<dbReference type="Proteomes" id="UP000499080">
    <property type="component" value="Unassembled WGS sequence"/>
</dbReference>
<evidence type="ECO:0000313" key="2">
    <source>
        <dbReference type="Proteomes" id="UP000499080"/>
    </source>
</evidence>
<organism evidence="1 2">
    <name type="scientific">Araneus ventricosus</name>
    <name type="common">Orbweaver spider</name>
    <name type="synonym">Epeira ventricosa</name>
    <dbReference type="NCBI Taxonomy" id="182803"/>
    <lineage>
        <taxon>Eukaryota</taxon>
        <taxon>Metazoa</taxon>
        <taxon>Ecdysozoa</taxon>
        <taxon>Arthropoda</taxon>
        <taxon>Chelicerata</taxon>
        <taxon>Arachnida</taxon>
        <taxon>Araneae</taxon>
        <taxon>Araneomorphae</taxon>
        <taxon>Entelegynae</taxon>
        <taxon>Araneoidea</taxon>
        <taxon>Araneidae</taxon>
        <taxon>Araneus</taxon>
    </lineage>
</organism>
<proteinExistence type="predicted"/>
<comment type="caution">
    <text evidence="1">The sequence shown here is derived from an EMBL/GenBank/DDBJ whole genome shotgun (WGS) entry which is preliminary data.</text>
</comment>